<organism evidence="2 3">
    <name type="scientific">Kingdonia uniflora</name>
    <dbReference type="NCBI Taxonomy" id="39325"/>
    <lineage>
        <taxon>Eukaryota</taxon>
        <taxon>Viridiplantae</taxon>
        <taxon>Streptophyta</taxon>
        <taxon>Embryophyta</taxon>
        <taxon>Tracheophyta</taxon>
        <taxon>Spermatophyta</taxon>
        <taxon>Magnoliopsida</taxon>
        <taxon>Ranunculales</taxon>
        <taxon>Circaeasteraceae</taxon>
        <taxon>Kingdonia</taxon>
    </lineage>
</organism>
<sequence length="344" mass="38170">MDESNMCDINHLEADARLPPRKRLLAGLKKQSSSPSSCDISSRLPELLISSSSGSHLSAMEIVDASRSAALVAEKVAAAARARAEEKAAVAGRAVTIAKNALELLASFSDLENTRKVKYFKKNKSKKHVSVKVVHKKKRNRSETDEEMARKLHRSMNSSPRILKSSNNKIRIPKKHRTHPISEIMEERPIVCVNNAAEGDTYGRENMGKMCEMEVSKYSKTDDSKMGSFTENGEGKDSYLKGEKALEATVTVGRKRGRIKQKKLSLSLCAIRDRVNSQDDEPKVKRPTKKCSLFPAIPSNGGGVSVEAVPKWKFKEFNAPDAMPEVLSCNRYVQIRQSLQDLPC</sequence>
<dbReference type="AlphaFoldDB" id="A0A7J7MHS0"/>
<feature type="region of interest" description="Disordered" evidence="1">
    <location>
        <begin position="136"/>
        <end position="161"/>
    </location>
</feature>
<dbReference type="EMBL" id="JACGCM010001501">
    <property type="protein sequence ID" value="KAF6154352.1"/>
    <property type="molecule type" value="Genomic_DNA"/>
</dbReference>
<proteinExistence type="predicted"/>
<dbReference type="PANTHER" id="PTHR35477">
    <property type="entry name" value="OS06G0728500 PROTEIN"/>
    <property type="match status" value="1"/>
</dbReference>
<gene>
    <name evidence="2" type="ORF">GIB67_026808</name>
</gene>
<evidence type="ECO:0000313" key="3">
    <source>
        <dbReference type="Proteomes" id="UP000541444"/>
    </source>
</evidence>
<keyword evidence="3" id="KW-1185">Reference proteome</keyword>
<evidence type="ECO:0000256" key="1">
    <source>
        <dbReference type="SAM" id="MobiDB-lite"/>
    </source>
</evidence>
<dbReference type="Proteomes" id="UP000541444">
    <property type="component" value="Unassembled WGS sequence"/>
</dbReference>
<reference evidence="2 3" key="1">
    <citation type="journal article" date="2020" name="IScience">
        <title>Genome Sequencing of the Endangered Kingdonia uniflora (Circaeasteraceae, Ranunculales) Reveals Potential Mechanisms of Evolutionary Specialization.</title>
        <authorList>
            <person name="Sun Y."/>
            <person name="Deng T."/>
            <person name="Zhang A."/>
            <person name="Moore M.J."/>
            <person name="Landis J.B."/>
            <person name="Lin N."/>
            <person name="Zhang H."/>
            <person name="Zhang X."/>
            <person name="Huang J."/>
            <person name="Zhang X."/>
            <person name="Sun H."/>
            <person name="Wang H."/>
        </authorList>
    </citation>
    <scope>NUCLEOTIDE SEQUENCE [LARGE SCALE GENOMIC DNA]</scope>
    <source>
        <strain evidence="2">TB1705</strain>
        <tissue evidence="2">Leaf</tissue>
    </source>
</reference>
<evidence type="ECO:0000313" key="2">
    <source>
        <dbReference type="EMBL" id="KAF6154352.1"/>
    </source>
</evidence>
<accession>A0A7J7MHS0</accession>
<dbReference type="OrthoDB" id="1910495at2759"/>
<feature type="compositionally biased region" description="Basic and acidic residues" evidence="1">
    <location>
        <begin position="141"/>
        <end position="150"/>
    </location>
</feature>
<comment type="caution">
    <text evidence="2">The sequence shown here is derived from an EMBL/GenBank/DDBJ whole genome shotgun (WGS) entry which is preliminary data.</text>
</comment>
<name>A0A7J7MHS0_9MAGN</name>
<protein>
    <submittedName>
        <fullName evidence="2">Uncharacterized protein</fullName>
    </submittedName>
</protein>
<dbReference type="PANTHER" id="PTHR35477:SF1">
    <property type="entry name" value="OS06G0728500 PROTEIN"/>
    <property type="match status" value="1"/>
</dbReference>